<organism evidence="4 5">
    <name type="scientific">Clostridium simiarum</name>
    <dbReference type="NCBI Taxonomy" id="2841506"/>
    <lineage>
        <taxon>Bacteria</taxon>
        <taxon>Bacillati</taxon>
        <taxon>Bacillota</taxon>
        <taxon>Clostridia</taxon>
        <taxon>Eubacteriales</taxon>
        <taxon>Clostridiaceae</taxon>
        <taxon>Clostridium</taxon>
    </lineage>
</organism>
<evidence type="ECO:0000259" key="3">
    <source>
        <dbReference type="PROSITE" id="PS50893"/>
    </source>
</evidence>
<dbReference type="Proteomes" id="UP000736583">
    <property type="component" value="Unassembled WGS sequence"/>
</dbReference>
<keyword evidence="4" id="KW-0067">ATP-binding</keyword>
<keyword evidence="5" id="KW-1185">Reference proteome</keyword>
<dbReference type="Pfam" id="PF00005">
    <property type="entry name" value="ABC_tran"/>
    <property type="match status" value="1"/>
</dbReference>
<protein>
    <submittedName>
        <fullName evidence="4">ABC transporter ATP-binding protein</fullName>
    </submittedName>
</protein>
<evidence type="ECO:0000256" key="2">
    <source>
        <dbReference type="ARBA" id="ARBA00022448"/>
    </source>
</evidence>
<proteinExistence type="inferred from homology"/>
<comment type="similarity">
    <text evidence="1">Belongs to the ABC transporter superfamily.</text>
</comment>
<dbReference type="InterPro" id="IPR003439">
    <property type="entry name" value="ABC_transporter-like_ATP-bd"/>
</dbReference>
<accession>A0ABS6EWV6</accession>
<keyword evidence="2" id="KW-0813">Transport</keyword>
<reference evidence="4 5" key="1">
    <citation type="submission" date="2021-06" db="EMBL/GenBank/DDBJ databases">
        <authorList>
            <person name="Sun Q."/>
            <person name="Li D."/>
        </authorList>
    </citation>
    <scope>NUCLEOTIDE SEQUENCE [LARGE SCALE GENOMIC DNA]</scope>
    <source>
        <strain evidence="4 5">MSJ-4</strain>
    </source>
</reference>
<dbReference type="EMBL" id="JAHLQL010000001">
    <property type="protein sequence ID" value="MBU5590706.1"/>
    <property type="molecule type" value="Genomic_DNA"/>
</dbReference>
<comment type="caution">
    <text evidence="4">The sequence shown here is derived from an EMBL/GenBank/DDBJ whole genome shotgun (WGS) entry which is preliminary data.</text>
</comment>
<evidence type="ECO:0000256" key="1">
    <source>
        <dbReference type="ARBA" id="ARBA00005417"/>
    </source>
</evidence>
<gene>
    <name evidence="4" type="ORF">KQI89_02935</name>
</gene>
<keyword evidence="4" id="KW-0547">Nucleotide-binding</keyword>
<sequence>MEKLLEVKDLNKSFGKTKVLHDINFDIFPNEIVGFIGPNGAGKSTVMKCILSLIFPDSGTITINGYDIKKHRIKALSSMAGVIETPGLFVDMSGEDNIKLFAELRNIDKKRVKEIMEFTKLENNLKRKAGNYSMGMKQRLALGIALLSKPKLLILDEPTNGLDPTSVIELRNVLLDLVEKEDISILFSSHQLEEVERIANRLVCINKGRIIEFNESDLKTSIYILETEVLEKLKNYLSLKAINYKDIDHKRIEVITEKLEIQSFLVDLDQAGIKITNLYKKEISLEERYKDIYMNE</sequence>
<dbReference type="InterPro" id="IPR003593">
    <property type="entry name" value="AAA+_ATPase"/>
</dbReference>
<dbReference type="PROSITE" id="PS50893">
    <property type="entry name" value="ABC_TRANSPORTER_2"/>
    <property type="match status" value="1"/>
</dbReference>
<dbReference type="SMART" id="SM00382">
    <property type="entry name" value="AAA"/>
    <property type="match status" value="1"/>
</dbReference>
<dbReference type="PANTHER" id="PTHR43335:SF4">
    <property type="entry name" value="ABC TRANSPORTER, ATP-BINDING PROTEIN"/>
    <property type="match status" value="1"/>
</dbReference>
<evidence type="ECO:0000313" key="4">
    <source>
        <dbReference type="EMBL" id="MBU5590706.1"/>
    </source>
</evidence>
<dbReference type="PANTHER" id="PTHR43335">
    <property type="entry name" value="ABC TRANSPORTER, ATP-BINDING PROTEIN"/>
    <property type="match status" value="1"/>
</dbReference>
<dbReference type="GO" id="GO:0005524">
    <property type="term" value="F:ATP binding"/>
    <property type="evidence" value="ECO:0007669"/>
    <property type="project" value="UniProtKB-KW"/>
</dbReference>
<dbReference type="RefSeq" id="WP_216455817.1">
    <property type="nucleotide sequence ID" value="NZ_JAHLQL010000001.1"/>
</dbReference>
<evidence type="ECO:0000313" key="5">
    <source>
        <dbReference type="Proteomes" id="UP000736583"/>
    </source>
</evidence>
<name>A0ABS6EWV6_9CLOT</name>
<feature type="domain" description="ABC transporter" evidence="3">
    <location>
        <begin position="5"/>
        <end position="232"/>
    </location>
</feature>